<dbReference type="RefSeq" id="WP_344617344.1">
    <property type="nucleotide sequence ID" value="NZ_BAAARV010000074.1"/>
</dbReference>
<gene>
    <name evidence="2" type="ORF">GCM10010170_074750</name>
</gene>
<organism evidence="2 3">
    <name type="scientific">Dactylosporangium salmoneum</name>
    <dbReference type="NCBI Taxonomy" id="53361"/>
    <lineage>
        <taxon>Bacteria</taxon>
        <taxon>Bacillati</taxon>
        <taxon>Actinomycetota</taxon>
        <taxon>Actinomycetes</taxon>
        <taxon>Micromonosporales</taxon>
        <taxon>Micromonosporaceae</taxon>
        <taxon>Dactylosporangium</taxon>
    </lineage>
</organism>
<proteinExistence type="predicted"/>
<dbReference type="Pfam" id="PF00550">
    <property type="entry name" value="PP-binding"/>
    <property type="match status" value="1"/>
</dbReference>
<evidence type="ECO:0000313" key="3">
    <source>
        <dbReference type="Proteomes" id="UP001501444"/>
    </source>
</evidence>
<keyword evidence="3" id="KW-1185">Reference proteome</keyword>
<evidence type="ECO:0000313" key="2">
    <source>
        <dbReference type="EMBL" id="GAA2372514.1"/>
    </source>
</evidence>
<accession>A0ABN3H8S1</accession>
<sequence>MEVPVGDEGDLRERLAGALAACCDGELTPEQIAAADCSFTALGVDSLALVRFVDALEADFGVRVDTGAGSWFLTDLDTVARHVAEQRCDTGR</sequence>
<protein>
    <recommendedName>
        <fullName evidence="1">Carrier domain-containing protein</fullName>
    </recommendedName>
</protein>
<name>A0ABN3H8S1_9ACTN</name>
<reference evidence="2 3" key="1">
    <citation type="journal article" date="2019" name="Int. J. Syst. Evol. Microbiol.">
        <title>The Global Catalogue of Microorganisms (GCM) 10K type strain sequencing project: providing services to taxonomists for standard genome sequencing and annotation.</title>
        <authorList>
            <consortium name="The Broad Institute Genomics Platform"/>
            <consortium name="The Broad Institute Genome Sequencing Center for Infectious Disease"/>
            <person name="Wu L."/>
            <person name="Ma J."/>
        </authorList>
    </citation>
    <scope>NUCLEOTIDE SEQUENCE [LARGE SCALE GENOMIC DNA]</scope>
    <source>
        <strain evidence="2 3">JCM 3272</strain>
    </source>
</reference>
<dbReference type="InterPro" id="IPR009081">
    <property type="entry name" value="PP-bd_ACP"/>
</dbReference>
<dbReference type="PROSITE" id="PS50075">
    <property type="entry name" value="CARRIER"/>
    <property type="match status" value="1"/>
</dbReference>
<dbReference type="InterPro" id="IPR036736">
    <property type="entry name" value="ACP-like_sf"/>
</dbReference>
<dbReference type="Proteomes" id="UP001501444">
    <property type="component" value="Unassembled WGS sequence"/>
</dbReference>
<evidence type="ECO:0000259" key="1">
    <source>
        <dbReference type="PROSITE" id="PS50075"/>
    </source>
</evidence>
<dbReference type="EMBL" id="BAAARV010000074">
    <property type="protein sequence ID" value="GAA2372514.1"/>
    <property type="molecule type" value="Genomic_DNA"/>
</dbReference>
<feature type="domain" description="Carrier" evidence="1">
    <location>
        <begin position="9"/>
        <end position="87"/>
    </location>
</feature>
<comment type="caution">
    <text evidence="2">The sequence shown here is derived from an EMBL/GenBank/DDBJ whole genome shotgun (WGS) entry which is preliminary data.</text>
</comment>
<dbReference type="Gene3D" id="1.10.1200.10">
    <property type="entry name" value="ACP-like"/>
    <property type="match status" value="1"/>
</dbReference>
<dbReference type="SUPFAM" id="SSF47336">
    <property type="entry name" value="ACP-like"/>
    <property type="match status" value="1"/>
</dbReference>